<evidence type="ECO:0000256" key="3">
    <source>
        <dbReference type="ARBA" id="ARBA00012662"/>
    </source>
</evidence>
<evidence type="ECO:0000259" key="8">
    <source>
        <dbReference type="Pfam" id="PF01120"/>
    </source>
</evidence>
<comment type="function">
    <text evidence="1">Alpha-L-fucosidase is responsible for hydrolyzing the alpha-1,6-linked fucose joined to the reducing-end N-acetylglucosamine of the carbohydrate moieties of glycoproteins.</text>
</comment>
<dbReference type="InterPro" id="IPR016286">
    <property type="entry name" value="FUC_metazoa-typ"/>
</dbReference>
<evidence type="ECO:0000256" key="1">
    <source>
        <dbReference type="ARBA" id="ARBA00004071"/>
    </source>
</evidence>
<evidence type="ECO:0000313" key="11">
    <source>
        <dbReference type="Proteomes" id="UP000309594"/>
    </source>
</evidence>
<evidence type="ECO:0000256" key="2">
    <source>
        <dbReference type="ARBA" id="ARBA00007951"/>
    </source>
</evidence>
<feature type="domain" description="Glycoside hydrolase family 29 N-terminal" evidence="8">
    <location>
        <begin position="6"/>
        <end position="340"/>
    </location>
</feature>
<feature type="domain" description="Alpha-L-fucosidase C-terminal" evidence="9">
    <location>
        <begin position="385"/>
        <end position="435"/>
    </location>
</feature>
<dbReference type="GO" id="GO:0004560">
    <property type="term" value="F:alpha-L-fucosidase activity"/>
    <property type="evidence" value="ECO:0007669"/>
    <property type="project" value="InterPro"/>
</dbReference>
<dbReference type="PRINTS" id="PR00741">
    <property type="entry name" value="GLHYDRLASE29"/>
</dbReference>
<reference evidence="10 11" key="1">
    <citation type="submission" date="2019-04" db="EMBL/GenBank/DDBJ databases">
        <title>Pedobacter sp. RP-1-16 sp. nov., isolated from Arctic soil.</title>
        <authorList>
            <person name="Dahal R.H."/>
            <person name="Kim D.-U."/>
        </authorList>
    </citation>
    <scope>NUCLEOTIDE SEQUENCE [LARGE SCALE GENOMIC DNA]</scope>
    <source>
        <strain evidence="10 11">RP-1-16</strain>
    </source>
</reference>
<dbReference type="EMBL" id="SWDX01000002">
    <property type="protein sequence ID" value="TKC64123.1"/>
    <property type="molecule type" value="Genomic_DNA"/>
</dbReference>
<dbReference type="Pfam" id="PF16757">
    <property type="entry name" value="Fucosidase_C"/>
    <property type="match status" value="1"/>
</dbReference>
<evidence type="ECO:0000256" key="6">
    <source>
        <dbReference type="ARBA" id="ARBA00023295"/>
    </source>
</evidence>
<dbReference type="GO" id="GO:0016139">
    <property type="term" value="P:glycoside catabolic process"/>
    <property type="evidence" value="ECO:0007669"/>
    <property type="project" value="TreeGrafter"/>
</dbReference>
<dbReference type="AlphaFoldDB" id="A0A4U1GM62"/>
<name>A0A4U1GM62_9SPHI</name>
<dbReference type="SMART" id="SM00812">
    <property type="entry name" value="Alpha_L_fucos"/>
    <property type="match status" value="1"/>
</dbReference>
<dbReference type="InterPro" id="IPR031919">
    <property type="entry name" value="Fucosidase_C"/>
</dbReference>
<evidence type="ECO:0000256" key="5">
    <source>
        <dbReference type="ARBA" id="ARBA00022801"/>
    </source>
</evidence>
<dbReference type="InterPro" id="IPR000933">
    <property type="entry name" value="Glyco_hydro_29"/>
</dbReference>
<comment type="similarity">
    <text evidence="2">Belongs to the glycosyl hydrolase 29 family.</text>
</comment>
<dbReference type="Gene3D" id="3.20.20.80">
    <property type="entry name" value="Glycosidases"/>
    <property type="match status" value="1"/>
</dbReference>
<evidence type="ECO:0000259" key="9">
    <source>
        <dbReference type="Pfam" id="PF16757"/>
    </source>
</evidence>
<keyword evidence="4" id="KW-0732">Signal</keyword>
<accession>A0A4U1GM62</accession>
<keyword evidence="6" id="KW-0326">Glycosidase</keyword>
<dbReference type="Pfam" id="PF01120">
    <property type="entry name" value="Alpha_L_fucos"/>
    <property type="match status" value="1"/>
</dbReference>
<dbReference type="PANTHER" id="PTHR10030:SF37">
    <property type="entry name" value="ALPHA-L-FUCOSIDASE-RELATED"/>
    <property type="match status" value="1"/>
</dbReference>
<dbReference type="GO" id="GO:0005764">
    <property type="term" value="C:lysosome"/>
    <property type="evidence" value="ECO:0007669"/>
    <property type="project" value="TreeGrafter"/>
</dbReference>
<proteinExistence type="inferred from homology"/>
<dbReference type="PIRSF" id="PIRSF001092">
    <property type="entry name" value="Alpha-L-fucosidase"/>
    <property type="match status" value="1"/>
</dbReference>
<protein>
    <recommendedName>
        <fullName evidence="3">alpha-L-fucosidase</fullName>
        <ecNumber evidence="3">3.2.1.51</ecNumber>
    </recommendedName>
</protein>
<dbReference type="InterPro" id="IPR057739">
    <property type="entry name" value="Glyco_hydro_29_N"/>
</dbReference>
<gene>
    <name evidence="10" type="ORF">FBD94_04355</name>
</gene>
<dbReference type="SUPFAM" id="SSF51445">
    <property type="entry name" value="(Trans)glycosidases"/>
    <property type="match status" value="1"/>
</dbReference>
<dbReference type="GO" id="GO:0006004">
    <property type="term" value="P:fucose metabolic process"/>
    <property type="evidence" value="ECO:0007669"/>
    <property type="project" value="InterPro"/>
</dbReference>
<organism evidence="10 11">
    <name type="scientific">Pedobacter hiemivivus</name>
    <dbReference type="NCBI Taxonomy" id="2530454"/>
    <lineage>
        <taxon>Bacteria</taxon>
        <taxon>Pseudomonadati</taxon>
        <taxon>Bacteroidota</taxon>
        <taxon>Sphingobacteriia</taxon>
        <taxon>Sphingobacteriales</taxon>
        <taxon>Sphingobacteriaceae</taxon>
        <taxon>Pedobacter</taxon>
    </lineage>
</organism>
<dbReference type="Proteomes" id="UP000309594">
    <property type="component" value="Unassembled WGS sequence"/>
</dbReference>
<evidence type="ECO:0000256" key="4">
    <source>
        <dbReference type="ARBA" id="ARBA00022729"/>
    </source>
</evidence>
<evidence type="ECO:0000256" key="7">
    <source>
        <dbReference type="PIRSR" id="PIRSR001092-1"/>
    </source>
</evidence>
<dbReference type="EC" id="3.2.1.51" evidence="3"/>
<sequence length="436" mass="51133">MAFAAGKTYEAPKDEKVKKKIAEWQDLKFGLFMHWGTYSIWGIVESWSLCPEDRSFTQRTGPYADSYYGYKNAYENLQTQFNPTLFNPEKWALAAKNAGMKYMVFTTKHHDGFCMFDTKYTDYKVTSAKTPFSSNPRSNITKEVFDSFRKQDFMLGAYFSKPDWHSEDFWWSYFPVKDRGVNYDITKYPDRWKRFNDYTYNQVEELMTGYGKLDVLWFDGQPKMEMSSIVEMARKDQPGIIVVNRYGKPEYINYLTPEQTIPEKYIPYPWETCMTMGRAWSYNRQEKFKPTRKLIQMLVDIVAKNGNLLLNIGPGPDGEWHKEAYERLEEIGKWIKVNGESIYGTKPVLPYRQDKWAFTGKDKAQYVSYLPDEDERDLSAKMTIPMSSINKNAKISLLGSDKLLKWTKSDNQILVDVPKETITRLSGQPVWVFKII</sequence>
<evidence type="ECO:0000313" key="10">
    <source>
        <dbReference type="EMBL" id="TKC64123.1"/>
    </source>
</evidence>
<dbReference type="PANTHER" id="PTHR10030">
    <property type="entry name" value="ALPHA-L-FUCOSIDASE"/>
    <property type="match status" value="1"/>
</dbReference>
<feature type="site" description="May be important for catalysis" evidence="7">
    <location>
        <position position="273"/>
    </location>
</feature>
<comment type="caution">
    <text evidence="10">The sequence shown here is derived from an EMBL/GenBank/DDBJ whole genome shotgun (WGS) entry which is preliminary data.</text>
</comment>
<dbReference type="InterPro" id="IPR017853">
    <property type="entry name" value="GH"/>
</dbReference>
<keyword evidence="5" id="KW-0378">Hydrolase</keyword>